<proteinExistence type="predicted"/>
<dbReference type="Gene3D" id="3.30.1360.20">
    <property type="entry name" value="Transcriptional coactivator/pterin dehydratase"/>
    <property type="match status" value="1"/>
</dbReference>
<dbReference type="EMBL" id="MU157870">
    <property type="protein sequence ID" value="KAF9526563.1"/>
    <property type="molecule type" value="Genomic_DNA"/>
</dbReference>
<dbReference type="AlphaFoldDB" id="A0A9P6JN82"/>
<dbReference type="GO" id="GO:0008124">
    <property type="term" value="F:4-alpha-hydroxytetrahydrobiopterin dehydratase activity"/>
    <property type="evidence" value="ECO:0007669"/>
    <property type="project" value="InterPro"/>
</dbReference>
<dbReference type="OrthoDB" id="3263285at2759"/>
<accession>A0A9P6JN82</accession>
<protein>
    <submittedName>
        <fullName evidence="1">Uncharacterized protein</fullName>
    </submittedName>
</protein>
<organism evidence="1 2">
    <name type="scientific">Crepidotus variabilis</name>
    <dbReference type="NCBI Taxonomy" id="179855"/>
    <lineage>
        <taxon>Eukaryota</taxon>
        <taxon>Fungi</taxon>
        <taxon>Dikarya</taxon>
        <taxon>Basidiomycota</taxon>
        <taxon>Agaricomycotina</taxon>
        <taxon>Agaricomycetes</taxon>
        <taxon>Agaricomycetidae</taxon>
        <taxon>Agaricales</taxon>
        <taxon>Agaricineae</taxon>
        <taxon>Crepidotaceae</taxon>
        <taxon>Crepidotus</taxon>
    </lineage>
</organism>
<name>A0A9P6JN82_9AGAR</name>
<comment type="caution">
    <text evidence="1">The sequence shown here is derived from an EMBL/GenBank/DDBJ whole genome shotgun (WGS) entry which is preliminary data.</text>
</comment>
<dbReference type="GO" id="GO:0006729">
    <property type="term" value="P:tetrahydrobiopterin biosynthetic process"/>
    <property type="evidence" value="ECO:0007669"/>
    <property type="project" value="InterPro"/>
</dbReference>
<reference evidence="1" key="1">
    <citation type="submission" date="2020-11" db="EMBL/GenBank/DDBJ databases">
        <authorList>
            <consortium name="DOE Joint Genome Institute"/>
            <person name="Ahrendt S."/>
            <person name="Riley R."/>
            <person name="Andreopoulos W."/>
            <person name="Labutti K."/>
            <person name="Pangilinan J."/>
            <person name="Ruiz-Duenas F.J."/>
            <person name="Barrasa J.M."/>
            <person name="Sanchez-Garcia M."/>
            <person name="Camarero S."/>
            <person name="Miyauchi S."/>
            <person name="Serrano A."/>
            <person name="Linde D."/>
            <person name="Babiker R."/>
            <person name="Drula E."/>
            <person name="Ayuso-Fernandez I."/>
            <person name="Pacheco R."/>
            <person name="Padilla G."/>
            <person name="Ferreira P."/>
            <person name="Barriuso J."/>
            <person name="Kellner H."/>
            <person name="Castanera R."/>
            <person name="Alfaro M."/>
            <person name="Ramirez L."/>
            <person name="Pisabarro A.G."/>
            <person name="Kuo A."/>
            <person name="Tritt A."/>
            <person name="Lipzen A."/>
            <person name="He G."/>
            <person name="Yan M."/>
            <person name="Ng V."/>
            <person name="Cullen D."/>
            <person name="Martin F."/>
            <person name="Rosso M.-N."/>
            <person name="Henrissat B."/>
            <person name="Hibbett D."/>
            <person name="Martinez A.T."/>
            <person name="Grigoriev I.V."/>
        </authorList>
    </citation>
    <scope>NUCLEOTIDE SEQUENCE</scope>
    <source>
        <strain evidence="1">CBS 506.95</strain>
    </source>
</reference>
<keyword evidence="2" id="KW-1185">Reference proteome</keyword>
<dbReference type="InterPro" id="IPR036428">
    <property type="entry name" value="PCD_sf"/>
</dbReference>
<dbReference type="Proteomes" id="UP000807306">
    <property type="component" value="Unassembled WGS sequence"/>
</dbReference>
<evidence type="ECO:0000313" key="2">
    <source>
        <dbReference type="Proteomes" id="UP000807306"/>
    </source>
</evidence>
<gene>
    <name evidence="1" type="ORF">CPB83DRAFT_896067</name>
</gene>
<sequence length="149" mass="17040">MEQAEAQEFLHPLFLRGWRVENVSSEKDEAGTPHLCGQFTLKNASRTRKAMADIIKLMEKEKHDISWSVTLKARPVLSVKMQTHSARRFPVVLGQSDETRANVTLRDVRFATLLENMLAEKAYIHDENPKPPRSASWDVILAKFTSNDH</sequence>
<evidence type="ECO:0000313" key="1">
    <source>
        <dbReference type="EMBL" id="KAF9526563.1"/>
    </source>
</evidence>